<dbReference type="Gene3D" id="3.40.50.300">
    <property type="entry name" value="P-loop containing nucleotide triphosphate hydrolases"/>
    <property type="match status" value="1"/>
</dbReference>
<accession>S8DHQ4</accession>
<organism evidence="1 2">
    <name type="scientific">Fomitopsis schrenkii</name>
    <name type="common">Brown rot fungus</name>
    <dbReference type="NCBI Taxonomy" id="2126942"/>
    <lineage>
        <taxon>Eukaryota</taxon>
        <taxon>Fungi</taxon>
        <taxon>Dikarya</taxon>
        <taxon>Basidiomycota</taxon>
        <taxon>Agaricomycotina</taxon>
        <taxon>Agaricomycetes</taxon>
        <taxon>Polyporales</taxon>
        <taxon>Fomitopsis</taxon>
    </lineage>
</organism>
<reference evidence="1 2" key="1">
    <citation type="journal article" date="2012" name="Science">
        <title>The Paleozoic origin of enzymatic lignin decomposition reconstructed from 31 fungal genomes.</title>
        <authorList>
            <person name="Floudas D."/>
            <person name="Binder M."/>
            <person name="Riley R."/>
            <person name="Barry K."/>
            <person name="Blanchette R.A."/>
            <person name="Henrissat B."/>
            <person name="Martinez A.T."/>
            <person name="Otillar R."/>
            <person name="Spatafora J.W."/>
            <person name="Yadav J.S."/>
            <person name="Aerts A."/>
            <person name="Benoit I."/>
            <person name="Boyd A."/>
            <person name="Carlson A."/>
            <person name="Copeland A."/>
            <person name="Coutinho P.M."/>
            <person name="de Vries R.P."/>
            <person name="Ferreira P."/>
            <person name="Findley K."/>
            <person name="Foster B."/>
            <person name="Gaskell J."/>
            <person name="Glotzer D."/>
            <person name="Gorecki P."/>
            <person name="Heitman J."/>
            <person name="Hesse C."/>
            <person name="Hori C."/>
            <person name="Igarashi K."/>
            <person name="Jurgens J.A."/>
            <person name="Kallen N."/>
            <person name="Kersten P."/>
            <person name="Kohler A."/>
            <person name="Kuees U."/>
            <person name="Kumar T.K.A."/>
            <person name="Kuo A."/>
            <person name="LaButti K."/>
            <person name="Larrondo L.F."/>
            <person name="Lindquist E."/>
            <person name="Ling A."/>
            <person name="Lombard V."/>
            <person name="Lucas S."/>
            <person name="Lundell T."/>
            <person name="Martin R."/>
            <person name="McLaughlin D.J."/>
            <person name="Morgenstern I."/>
            <person name="Morin E."/>
            <person name="Murat C."/>
            <person name="Nagy L.G."/>
            <person name="Nolan M."/>
            <person name="Ohm R.A."/>
            <person name="Patyshakuliyeva A."/>
            <person name="Rokas A."/>
            <person name="Ruiz-Duenas F.J."/>
            <person name="Sabat G."/>
            <person name="Salamov A."/>
            <person name="Samejima M."/>
            <person name="Schmutz J."/>
            <person name="Slot J.C."/>
            <person name="St John F."/>
            <person name="Stenlid J."/>
            <person name="Sun H."/>
            <person name="Sun S."/>
            <person name="Syed K."/>
            <person name="Tsang A."/>
            <person name="Wiebenga A."/>
            <person name="Young D."/>
            <person name="Pisabarro A."/>
            <person name="Eastwood D.C."/>
            <person name="Martin F."/>
            <person name="Cullen D."/>
            <person name="Grigoriev I.V."/>
            <person name="Hibbett D.S."/>
        </authorList>
    </citation>
    <scope>NUCLEOTIDE SEQUENCE</scope>
    <source>
        <strain evidence="2">FP-58527</strain>
    </source>
</reference>
<dbReference type="PANTHER" id="PTHR10763:SF26">
    <property type="entry name" value="CELL DIVISION CONTROL PROTEIN 6 HOMOLOG"/>
    <property type="match status" value="1"/>
</dbReference>
<evidence type="ECO:0000313" key="2">
    <source>
        <dbReference type="Proteomes" id="UP000015241"/>
    </source>
</evidence>
<dbReference type="PANTHER" id="PTHR10763">
    <property type="entry name" value="CELL DIVISION CONTROL PROTEIN 6-RELATED"/>
    <property type="match status" value="1"/>
</dbReference>
<dbReference type="GO" id="GO:0033314">
    <property type="term" value="P:mitotic DNA replication checkpoint signaling"/>
    <property type="evidence" value="ECO:0007669"/>
    <property type="project" value="TreeGrafter"/>
</dbReference>
<dbReference type="AlphaFoldDB" id="S8DHQ4"/>
<dbReference type="OrthoDB" id="1926878at2759"/>
<dbReference type="InterPro" id="IPR050311">
    <property type="entry name" value="ORC1/CDC6"/>
</dbReference>
<dbReference type="InterPro" id="IPR027417">
    <property type="entry name" value="P-loop_NTPase"/>
</dbReference>
<keyword evidence="2" id="KW-1185">Reference proteome</keyword>
<gene>
    <name evidence="1" type="ORF">FOMPIDRAFT_1056291</name>
</gene>
<dbReference type="Proteomes" id="UP000015241">
    <property type="component" value="Unassembled WGS sequence"/>
</dbReference>
<protein>
    <submittedName>
        <fullName evidence="1">Uncharacterized protein</fullName>
    </submittedName>
</protein>
<dbReference type="InParanoid" id="S8DHQ4"/>
<dbReference type="eggNOG" id="KOG2227">
    <property type="taxonomic scope" value="Eukaryota"/>
</dbReference>
<dbReference type="GO" id="GO:0003688">
    <property type="term" value="F:DNA replication origin binding"/>
    <property type="evidence" value="ECO:0007669"/>
    <property type="project" value="TreeGrafter"/>
</dbReference>
<proteinExistence type="predicted"/>
<dbReference type="GO" id="GO:0005634">
    <property type="term" value="C:nucleus"/>
    <property type="evidence" value="ECO:0007669"/>
    <property type="project" value="TreeGrafter"/>
</dbReference>
<sequence length="355" mass="37262">MTGRAEERTVIESFIASFLAGEEQDHTSPYISGSPGTGKTALVNDVLRVSRGNLEANGVRATLINCMALKSVDAVWHSLAEAIDEERKAASQTGDVRATFEVLRGAIDLALAEVTSDNPISAPSPVVTPANILAALKAQPSTSGTVLSGCGLSRPASEMVEKVRGLGLHQRLALLALVLARQRADAGLTLSNPVAAGSPYKTSRSPVKRTQSAAAASASHDNIDAAHLHALYSAILARGDSAVFTPVSRSDFADLLGLLETSGRKGFTRSSSFTTGSGKGNTQEVSFVADVRLEEVLCGLGVAVSGAEVEEPPVDAREEEVRAIWERERARIAREVKVSARATATTDVFEGAMEV</sequence>
<name>S8DHQ4_FOMSC</name>
<dbReference type="FunCoup" id="S8DHQ4">
    <property type="interactions" value="410"/>
</dbReference>
<dbReference type="STRING" id="743788.S8DHQ4"/>
<dbReference type="EMBL" id="KE504300">
    <property type="protein sequence ID" value="EPS93096.1"/>
    <property type="molecule type" value="Genomic_DNA"/>
</dbReference>
<dbReference type="SUPFAM" id="SSF52540">
    <property type="entry name" value="P-loop containing nucleoside triphosphate hydrolases"/>
    <property type="match status" value="1"/>
</dbReference>
<dbReference type="GO" id="GO:0006270">
    <property type="term" value="P:DNA replication initiation"/>
    <property type="evidence" value="ECO:0007669"/>
    <property type="project" value="TreeGrafter"/>
</dbReference>
<dbReference type="HOGENOM" id="CLU_780832_0_0_1"/>
<evidence type="ECO:0000313" key="1">
    <source>
        <dbReference type="EMBL" id="EPS93096.1"/>
    </source>
</evidence>